<accession>A0AAN4KM20</accession>
<comment type="caution">
    <text evidence="3">The sequence shown here is derived from an EMBL/GenBank/DDBJ whole genome shotgun (WGS) entry which is preliminary data.</text>
</comment>
<evidence type="ECO:0000256" key="2">
    <source>
        <dbReference type="SAM" id="SignalP"/>
    </source>
</evidence>
<evidence type="ECO:0000256" key="1">
    <source>
        <dbReference type="SAM" id="MobiDB-lite"/>
    </source>
</evidence>
<dbReference type="PROSITE" id="PS51257">
    <property type="entry name" value="PROKAR_LIPOPROTEIN"/>
    <property type="match status" value="1"/>
</dbReference>
<sequence>MNNKLLIAFTSCALIMGLAACSSNETASTSNDSKAEEKVQKAEEKEKAKKEKEEQKEAEKQRKQQEKEKKEQEKKANEEQKKQQDEAKKKEEPKPVVNVDKATYENEVKPTIDEMIKEYDEIWNQDWRPIWGEASKDPESLDKNALKEKMESVANRYDALSKKNTEFKSSSKLTDPVLKEKIEKFRVAFGLATNYRSNAGRAVNQGIKGLAPMKDRMNEAQKSVKLSDQKLINAVASLTEVESKLGVSRN</sequence>
<feature type="region of interest" description="Disordered" evidence="1">
    <location>
        <begin position="22"/>
        <end position="105"/>
    </location>
</feature>
<feature type="compositionally biased region" description="Polar residues" evidence="1">
    <location>
        <begin position="22"/>
        <end position="32"/>
    </location>
</feature>
<dbReference type="GeneID" id="67465510"/>
<gene>
    <name evidence="3" type="ORF">BTCBT_006831</name>
</gene>
<feature type="signal peptide" evidence="2">
    <location>
        <begin position="1"/>
        <end position="27"/>
    </location>
</feature>
<reference evidence="3 4" key="1">
    <citation type="journal article" date="2013" name="Genome Announc.">
        <title>Draft Genome Sequence of Bacillus thuringiensis var. thuringiensis Strain T01-328, a Brazilian Isolate That Produces a Soluble Pesticide Protein, Cry1Ia.</title>
        <authorList>
            <person name="Varani A.M."/>
            <person name="Lemos M.V."/>
            <person name="Fernandes C.C."/>
            <person name="Lemos E.G."/>
            <person name="Alves E.C."/>
            <person name="Desiderio J.A."/>
        </authorList>
    </citation>
    <scope>NUCLEOTIDE SEQUENCE [LARGE SCALE GENOMIC DNA]</scope>
    <source>
        <strain evidence="3 4">T01-328</strain>
    </source>
</reference>
<dbReference type="AlphaFoldDB" id="A0AAN4KM20"/>
<keyword evidence="2" id="KW-0732">Signal</keyword>
<evidence type="ECO:0000313" key="3">
    <source>
        <dbReference type="EMBL" id="ERH97037.1"/>
    </source>
</evidence>
<protein>
    <submittedName>
        <fullName evidence="3">Uncharacterized protein</fullName>
    </submittedName>
</protein>
<organism evidence="3 4">
    <name type="scientific">Bacillus thuringiensis T01-328</name>
    <dbReference type="NCBI Taxonomy" id="1324966"/>
    <lineage>
        <taxon>Bacteria</taxon>
        <taxon>Bacillati</taxon>
        <taxon>Bacillota</taxon>
        <taxon>Bacilli</taxon>
        <taxon>Bacillales</taxon>
        <taxon>Bacillaceae</taxon>
        <taxon>Bacillus</taxon>
        <taxon>Bacillus cereus group</taxon>
    </lineage>
</organism>
<dbReference type="SMR" id="A0AAN4KM20"/>
<feature type="chain" id="PRO_5042901593" evidence="2">
    <location>
        <begin position="28"/>
        <end position="250"/>
    </location>
</feature>
<evidence type="ECO:0000313" key="4">
    <source>
        <dbReference type="Proteomes" id="UP000013487"/>
    </source>
</evidence>
<dbReference type="EMBL" id="ARXZ02000047">
    <property type="protein sequence ID" value="ERH97037.1"/>
    <property type="molecule type" value="Genomic_DNA"/>
</dbReference>
<dbReference type="Proteomes" id="UP000013487">
    <property type="component" value="Unassembled WGS sequence"/>
</dbReference>
<dbReference type="RefSeq" id="WP_001060551.1">
    <property type="nucleotide sequence ID" value="NZ_ARXZ02000047.1"/>
</dbReference>
<feature type="compositionally biased region" description="Basic and acidic residues" evidence="1">
    <location>
        <begin position="33"/>
        <end position="94"/>
    </location>
</feature>
<proteinExistence type="predicted"/>
<name>A0AAN4KM20_BACTU</name>